<dbReference type="Gene3D" id="1.20.1310.10">
    <property type="entry name" value="Cullin Repeats"/>
    <property type="match status" value="2"/>
</dbReference>
<evidence type="ECO:0000256" key="5">
    <source>
        <dbReference type="RuleBase" id="RU003829"/>
    </source>
</evidence>
<dbReference type="InterPro" id="IPR036388">
    <property type="entry name" value="WH-like_DNA-bd_sf"/>
</dbReference>
<dbReference type="SMART" id="SM00884">
    <property type="entry name" value="Cullin_Nedd8"/>
    <property type="match status" value="1"/>
</dbReference>
<comment type="similarity">
    <text evidence="1 4 5">Belongs to the cullin family.</text>
</comment>
<dbReference type="EMBL" id="LSRX01000112">
    <property type="protein sequence ID" value="OLQ08678.1"/>
    <property type="molecule type" value="Genomic_DNA"/>
</dbReference>
<dbReference type="SMART" id="SM00584">
    <property type="entry name" value="TLDc"/>
    <property type="match status" value="1"/>
</dbReference>
<evidence type="ECO:0000256" key="4">
    <source>
        <dbReference type="PROSITE-ProRule" id="PRU00330"/>
    </source>
</evidence>
<dbReference type="InterPro" id="IPR001373">
    <property type="entry name" value="Cullin_N"/>
</dbReference>
<proteinExistence type="inferred from homology"/>
<evidence type="ECO:0000256" key="6">
    <source>
        <dbReference type="SAM" id="MobiDB-lite"/>
    </source>
</evidence>
<accession>A0A1Q9EMR8</accession>
<dbReference type="FunFam" id="1.20.1310.10:FF:000002">
    <property type="entry name" value="cullin-3 isoform X1"/>
    <property type="match status" value="1"/>
</dbReference>
<dbReference type="InterPro" id="IPR036317">
    <property type="entry name" value="Cullin_homology_sf"/>
</dbReference>
<evidence type="ECO:0000259" key="7">
    <source>
        <dbReference type="PROSITE" id="PS50069"/>
    </source>
</evidence>
<evidence type="ECO:0000313" key="8">
    <source>
        <dbReference type="EMBL" id="OLQ08678.1"/>
    </source>
</evidence>
<keyword evidence="2" id="KW-1017">Isopeptide bond</keyword>
<dbReference type="AlphaFoldDB" id="A0A1Q9EMR8"/>
<sequence length="970" mass="110013">MMRLGVQVQNIAELSFHLTMESSNSCIAHGDRQLRRIRLPGCELRCQVAYSLPLRNLSMARVSSSWKISYAAPKQAYEKHMFCRPRLYEPRGSVPDEIWEAIWPWVPANCRVFDPHLIYTPVVDGTSLRTCLEKCKKCRDAAMCFFVYSEFGDMLGGFSPVIWARTSGYLDLMTSFRAAEDAFVFRRLQGKSTVDVFTWTGANQMLMQASELHGLIFGGDDAAVHVNKDLTRATSSASRSFSSPPLLEESHGESKVDGVRDSFEICRFEELKTVVQRELILNTAKDLVEMSTGAEAMLVNRRYDELKLMYRIFKREPTMLPHIITAMEPYIEGRARGVVEDPQMIDSPAAYMEKVLELKKEVDDMVVSCFDSDTGFQKGRNRGLEAVLNKDTRCAKYLALFCDLQLKKGLKGRNEEEVQTLVNQVVSLFAHLKDKDIFLDIYKSALSRRLLNKLSVSNDAEDCFITKLKVECGQQSIQKLASMFTDMALSDQLQEEYMKGSHSGSPGGVTHEVRVLQTNAWPEKADDVPVIPCPEMTTCITAYEAFYNSKHNGRKLRWIYNMGSVELKCHGLARPHILVVSAYQCLALVLFNQRQQVTLREICEATKLPEEESRRQVTSLTVSRHKVLLHDATGKDLGSETKLQVNDKFANEKVKVAVSLIKKEEKAETTTLAEAPVERKHVIDAAIVRIMKSRNRLEHNSLLDEVFRQCTLFKPQPAQIKSQIEHLIEREFLKRDDANRSIYLYLRRESHRRFRTDGGRSKSCNEERRGRRPRGACEEPCPAKPRAARRPALLDREDKIKKRVFVHTAVNDSHFFWSIPGVERIALTATTLQEKMSALLDAKTAGLMQYMLLGEHCEGRDERRQDKERSGLQWLSWPALRPSTAPSKQTLAKRRLQLMSKEKVEKERFVASQVLFDALALDSASLKAPIKDLGSTKQKLPFKPPASHTSNKAVSASLSTGSTSEGSTEF</sequence>
<dbReference type="OrthoDB" id="435621at2759"/>
<dbReference type="SUPFAM" id="SSF46785">
    <property type="entry name" value="Winged helix' DNA-binding domain"/>
    <property type="match status" value="1"/>
</dbReference>
<protein>
    <submittedName>
        <fullName evidence="8">Cullin-3A</fullName>
    </submittedName>
</protein>
<name>A0A1Q9EMR8_SYMMI</name>
<keyword evidence="3" id="KW-0832">Ubl conjugation</keyword>
<dbReference type="Pfam" id="PF07534">
    <property type="entry name" value="TLD"/>
    <property type="match status" value="1"/>
</dbReference>
<dbReference type="PANTHER" id="PTHR11932">
    <property type="entry name" value="CULLIN"/>
    <property type="match status" value="1"/>
</dbReference>
<evidence type="ECO:0000256" key="3">
    <source>
        <dbReference type="ARBA" id="ARBA00022843"/>
    </source>
</evidence>
<reference evidence="8 9" key="1">
    <citation type="submission" date="2016-02" db="EMBL/GenBank/DDBJ databases">
        <title>Genome analysis of coral dinoflagellate symbionts highlights evolutionary adaptations to a symbiotic lifestyle.</title>
        <authorList>
            <person name="Aranda M."/>
            <person name="Li Y."/>
            <person name="Liew Y.J."/>
            <person name="Baumgarten S."/>
            <person name="Simakov O."/>
            <person name="Wilson M."/>
            <person name="Piel J."/>
            <person name="Ashoor H."/>
            <person name="Bougouffa S."/>
            <person name="Bajic V.B."/>
            <person name="Ryu T."/>
            <person name="Ravasi T."/>
            <person name="Bayer T."/>
            <person name="Micklem G."/>
            <person name="Kim H."/>
            <person name="Bhak J."/>
            <person name="Lajeunesse T.C."/>
            <person name="Voolstra C.R."/>
        </authorList>
    </citation>
    <scope>NUCLEOTIDE SEQUENCE [LARGE SCALE GENOMIC DNA]</scope>
    <source>
        <strain evidence="8 9">CCMP2467</strain>
    </source>
</reference>
<dbReference type="InterPro" id="IPR036390">
    <property type="entry name" value="WH_DNA-bd_sf"/>
</dbReference>
<evidence type="ECO:0000256" key="2">
    <source>
        <dbReference type="ARBA" id="ARBA00022499"/>
    </source>
</evidence>
<feature type="region of interest" description="Disordered" evidence="6">
    <location>
        <begin position="755"/>
        <end position="790"/>
    </location>
</feature>
<feature type="compositionally biased region" description="Basic and acidic residues" evidence="6">
    <location>
        <begin position="755"/>
        <end position="769"/>
    </location>
</feature>
<dbReference type="InterPro" id="IPR045093">
    <property type="entry name" value="Cullin"/>
</dbReference>
<dbReference type="Gene3D" id="3.30.230.130">
    <property type="entry name" value="Cullin, Chain C, Domain 2"/>
    <property type="match status" value="1"/>
</dbReference>
<dbReference type="InterPro" id="IPR016158">
    <property type="entry name" value="Cullin_homology"/>
</dbReference>
<feature type="compositionally biased region" description="Low complexity" evidence="6">
    <location>
        <begin position="955"/>
        <end position="970"/>
    </location>
</feature>
<dbReference type="InterPro" id="IPR006571">
    <property type="entry name" value="TLDc_dom"/>
</dbReference>
<dbReference type="Pfam" id="PF00888">
    <property type="entry name" value="Cullin"/>
    <property type="match status" value="1"/>
</dbReference>
<evidence type="ECO:0000256" key="1">
    <source>
        <dbReference type="ARBA" id="ARBA00006019"/>
    </source>
</evidence>
<dbReference type="PROSITE" id="PS50069">
    <property type="entry name" value="CULLIN_2"/>
    <property type="match status" value="1"/>
</dbReference>
<dbReference type="SUPFAM" id="SSF75632">
    <property type="entry name" value="Cullin homology domain"/>
    <property type="match status" value="1"/>
</dbReference>
<keyword evidence="9" id="KW-1185">Reference proteome</keyword>
<dbReference type="SMART" id="SM00182">
    <property type="entry name" value="CULLIN"/>
    <property type="match status" value="1"/>
</dbReference>
<dbReference type="InterPro" id="IPR019559">
    <property type="entry name" value="Cullin_neddylation_domain"/>
</dbReference>
<feature type="domain" description="Cullin family profile" evidence="7">
    <location>
        <begin position="393"/>
        <end position="621"/>
    </location>
</feature>
<comment type="caution">
    <text evidence="8">The sequence shown here is derived from an EMBL/GenBank/DDBJ whole genome shotgun (WGS) entry which is preliminary data.</text>
</comment>
<organism evidence="8 9">
    <name type="scientific">Symbiodinium microadriaticum</name>
    <name type="common">Dinoflagellate</name>
    <name type="synonym">Zooxanthella microadriatica</name>
    <dbReference type="NCBI Taxonomy" id="2951"/>
    <lineage>
        <taxon>Eukaryota</taxon>
        <taxon>Sar</taxon>
        <taxon>Alveolata</taxon>
        <taxon>Dinophyceae</taxon>
        <taxon>Suessiales</taxon>
        <taxon>Symbiodiniaceae</taxon>
        <taxon>Symbiodinium</taxon>
    </lineage>
</organism>
<dbReference type="Gene3D" id="1.10.10.10">
    <property type="entry name" value="Winged helix-like DNA-binding domain superfamily/Winged helix DNA-binding domain"/>
    <property type="match status" value="1"/>
</dbReference>
<evidence type="ECO:0000313" key="9">
    <source>
        <dbReference type="Proteomes" id="UP000186817"/>
    </source>
</evidence>
<gene>
    <name evidence="8" type="primary">CUL3A</name>
    <name evidence="8" type="ORF">AK812_SmicGene7821</name>
</gene>
<dbReference type="Pfam" id="PF10557">
    <property type="entry name" value="Cullin_Nedd8"/>
    <property type="match status" value="1"/>
</dbReference>
<dbReference type="Proteomes" id="UP000186817">
    <property type="component" value="Unassembled WGS sequence"/>
</dbReference>
<dbReference type="FunFam" id="1.10.10.10:FF:000014">
    <property type="entry name" value="Cullin 1"/>
    <property type="match status" value="1"/>
</dbReference>
<feature type="region of interest" description="Disordered" evidence="6">
    <location>
        <begin position="935"/>
        <end position="970"/>
    </location>
</feature>
<dbReference type="GO" id="GO:0006511">
    <property type="term" value="P:ubiquitin-dependent protein catabolic process"/>
    <property type="evidence" value="ECO:0007669"/>
    <property type="project" value="InterPro"/>
</dbReference>
<dbReference type="InterPro" id="IPR059120">
    <property type="entry name" value="Cullin-like_AB"/>
</dbReference>
<dbReference type="GO" id="GO:0031625">
    <property type="term" value="F:ubiquitin protein ligase binding"/>
    <property type="evidence" value="ECO:0007669"/>
    <property type="project" value="InterPro"/>
</dbReference>
<dbReference type="SUPFAM" id="SSF74788">
    <property type="entry name" value="Cullin repeat-like"/>
    <property type="match status" value="1"/>
</dbReference>
<dbReference type="Pfam" id="PF26557">
    <property type="entry name" value="Cullin_AB"/>
    <property type="match status" value="1"/>
</dbReference>
<dbReference type="InterPro" id="IPR016159">
    <property type="entry name" value="Cullin_repeat-like_dom_sf"/>
</dbReference>